<dbReference type="SUPFAM" id="SSF56931">
    <property type="entry name" value="Outer membrane phospholipase A (OMPLA)"/>
    <property type="match status" value="1"/>
</dbReference>
<evidence type="ECO:0000256" key="11">
    <source>
        <dbReference type="ARBA" id="ARBA00022963"/>
    </source>
</evidence>
<dbReference type="RefSeq" id="WP_263123911.1">
    <property type="nucleotide sequence ID" value="NZ_CP106753.1"/>
</dbReference>
<evidence type="ECO:0000256" key="1">
    <source>
        <dbReference type="ARBA" id="ARBA00000111"/>
    </source>
</evidence>
<keyword evidence="13" id="KW-0472">Membrane</keyword>
<dbReference type="PANTHER" id="PTHR40457:SF1">
    <property type="entry name" value="PHOSPHOLIPASE A1"/>
    <property type="match status" value="1"/>
</dbReference>
<organism evidence="16 17">
    <name type="scientific">Chitiniphilus purpureus</name>
    <dbReference type="NCBI Taxonomy" id="2981137"/>
    <lineage>
        <taxon>Bacteria</taxon>
        <taxon>Pseudomonadati</taxon>
        <taxon>Pseudomonadota</taxon>
        <taxon>Betaproteobacteria</taxon>
        <taxon>Neisseriales</taxon>
        <taxon>Chitinibacteraceae</taxon>
        <taxon>Chitiniphilus</taxon>
    </lineage>
</organism>
<evidence type="ECO:0000256" key="8">
    <source>
        <dbReference type="ARBA" id="ARBA00022729"/>
    </source>
</evidence>
<keyword evidence="9 15" id="KW-0378">Hydrolase</keyword>
<comment type="similarity">
    <text evidence="3 15">Belongs to the phospholipase A1 family.</text>
</comment>
<evidence type="ECO:0000256" key="7">
    <source>
        <dbReference type="ARBA" id="ARBA00022723"/>
    </source>
</evidence>
<proteinExistence type="inferred from homology"/>
<dbReference type="EMBL" id="CP106753">
    <property type="protein sequence ID" value="UXY14609.1"/>
    <property type="molecule type" value="Genomic_DNA"/>
</dbReference>
<keyword evidence="10 15" id="KW-0106">Calcium</keyword>
<name>A0ABY6DJS1_9NEIS</name>
<evidence type="ECO:0000256" key="6">
    <source>
        <dbReference type="ARBA" id="ARBA00022692"/>
    </source>
</evidence>
<reference evidence="16" key="1">
    <citation type="submission" date="2022-10" db="EMBL/GenBank/DDBJ databases">
        <title>Chitiniphilus purpureus sp. nov., a novel chitin-degrading bacterium isolated from crawfish pond sediment.</title>
        <authorList>
            <person name="Li K."/>
        </authorList>
    </citation>
    <scope>NUCLEOTIDE SEQUENCE</scope>
    <source>
        <strain evidence="16">CD1</strain>
    </source>
</reference>
<accession>A0ABY6DJS1</accession>
<keyword evidence="5" id="KW-1134">Transmembrane beta strand</keyword>
<dbReference type="Gene3D" id="2.40.230.10">
    <property type="entry name" value="Phospholipase A1"/>
    <property type="match status" value="1"/>
</dbReference>
<evidence type="ECO:0000313" key="16">
    <source>
        <dbReference type="EMBL" id="UXY14609.1"/>
    </source>
</evidence>
<evidence type="ECO:0000256" key="12">
    <source>
        <dbReference type="ARBA" id="ARBA00023098"/>
    </source>
</evidence>
<dbReference type="InterPro" id="IPR003187">
    <property type="entry name" value="PLipase_A1"/>
</dbReference>
<dbReference type="EC" id="3.1.1.32" evidence="15"/>
<comment type="function">
    <text evidence="15">Hydrolysis of phosphatidylcholine with phospholipase A2 (EC 3.1.1.4) and phospholipase A1 (EC 3.1.1.32) activities.</text>
</comment>
<evidence type="ECO:0000256" key="9">
    <source>
        <dbReference type="ARBA" id="ARBA00022801"/>
    </source>
</evidence>
<keyword evidence="12 15" id="KW-0443">Lipid metabolism</keyword>
<keyword evidence="14 15" id="KW-0998">Cell outer membrane</keyword>
<evidence type="ECO:0000313" key="17">
    <source>
        <dbReference type="Proteomes" id="UP001061302"/>
    </source>
</evidence>
<evidence type="ECO:0000256" key="5">
    <source>
        <dbReference type="ARBA" id="ARBA00022452"/>
    </source>
</evidence>
<dbReference type="InterPro" id="IPR036541">
    <property type="entry name" value="PLipase_A1_sf"/>
</dbReference>
<dbReference type="EC" id="3.1.1.4" evidence="15"/>
<keyword evidence="7 15" id="KW-0479">Metal-binding</keyword>
<protein>
    <recommendedName>
        <fullName evidence="15">Phospholipase A1</fullName>
        <ecNumber evidence="15">3.1.1.32</ecNumber>
        <ecNumber evidence="15">3.1.1.4</ecNumber>
    </recommendedName>
    <alternativeName>
        <fullName evidence="15">Phosphatidylcholine 1-acylhydrolase</fullName>
    </alternativeName>
</protein>
<evidence type="ECO:0000256" key="14">
    <source>
        <dbReference type="ARBA" id="ARBA00023237"/>
    </source>
</evidence>
<keyword evidence="8" id="KW-0732">Signal</keyword>
<gene>
    <name evidence="16" type="ORF">N8I74_14960</name>
</gene>
<keyword evidence="11 15" id="KW-0442">Lipid degradation</keyword>
<comment type="cofactor">
    <cofactor evidence="15">
        <name>Ca(2+)</name>
        <dbReference type="ChEBI" id="CHEBI:29108"/>
    </cofactor>
    <text evidence="15">Binds 1 Ca(2+) ion per monomer. In the dimeric form the Ca(2+) is bound by different amino acids with binding of each Ca(2+) shared with ligands coming from each monomer. The Ca(2+) ion may have a role in catalysis.</text>
</comment>
<dbReference type="Pfam" id="PF02253">
    <property type="entry name" value="PLA1"/>
    <property type="match status" value="1"/>
</dbReference>
<dbReference type="PRINTS" id="PR01486">
    <property type="entry name" value="PHPHLIPASEA1"/>
</dbReference>
<comment type="subunit">
    <text evidence="4 15">Homodimer; dimerization is reversible, and the dimeric form is the active one.</text>
</comment>
<dbReference type="PANTHER" id="PTHR40457">
    <property type="entry name" value="PHOSPHOLIPASE A1"/>
    <property type="match status" value="1"/>
</dbReference>
<evidence type="ECO:0000256" key="2">
    <source>
        <dbReference type="ARBA" id="ARBA00001604"/>
    </source>
</evidence>
<evidence type="ECO:0000256" key="15">
    <source>
        <dbReference type="RuleBase" id="RU366027"/>
    </source>
</evidence>
<evidence type="ECO:0000256" key="10">
    <source>
        <dbReference type="ARBA" id="ARBA00022837"/>
    </source>
</evidence>
<keyword evidence="17" id="KW-1185">Reference proteome</keyword>
<dbReference type="Proteomes" id="UP001061302">
    <property type="component" value="Chromosome"/>
</dbReference>
<evidence type="ECO:0000256" key="3">
    <source>
        <dbReference type="ARBA" id="ARBA00010525"/>
    </source>
</evidence>
<keyword evidence="6" id="KW-0812">Transmembrane</keyword>
<sequence length="350" mass="39028">MSGCLLGLAIPVAPAVETVFMTSDTAAQTVEVLYVNRGRADEAVTPSTTLFCPGSRLCDLTQAAAPFTLAPDSARLLRYAVRKPVQPTPPSVPTPLQPGTPLPAEVQIQNTAVTNYAAARFAPLEPMYFLMAPDGEDARFQFSFRYQLFDPDSALARRMPWLAGLRFAYSQTSLWNLSEDSTPFYDTSYKPAFYYERANLARIPYVDRFDLAYGFRHESNGKGGSESRDLNQLFINPTFNWGDVDDLHLIFSPVFATYLTEMDENPDIAGYRGYVDWHFKVGDGQGLTAALLGRYGSKGKGSVQVDLAYPLRAFGADFFAYLQYWDGYGESLRSYDRRTNSLRLGIGFVR</sequence>
<evidence type="ECO:0000256" key="4">
    <source>
        <dbReference type="ARBA" id="ARBA00011702"/>
    </source>
</evidence>
<evidence type="ECO:0000256" key="13">
    <source>
        <dbReference type="ARBA" id="ARBA00023136"/>
    </source>
</evidence>
<comment type="subcellular location">
    <subcellularLocation>
        <location evidence="15">Cell outer membrane</location>
        <topology evidence="15">Multi-pass membrane protein</topology>
    </subcellularLocation>
    <text evidence="15">One of the very few enzymes located there.</text>
</comment>
<comment type="catalytic activity">
    <reaction evidence="2 15">
        <text>a 1,2-diacyl-sn-glycero-3-phosphocholine + H2O = a 1-acyl-sn-glycero-3-phosphocholine + a fatty acid + H(+)</text>
        <dbReference type="Rhea" id="RHEA:15801"/>
        <dbReference type="ChEBI" id="CHEBI:15377"/>
        <dbReference type="ChEBI" id="CHEBI:15378"/>
        <dbReference type="ChEBI" id="CHEBI:28868"/>
        <dbReference type="ChEBI" id="CHEBI:57643"/>
        <dbReference type="ChEBI" id="CHEBI:58168"/>
        <dbReference type="EC" id="3.1.1.4"/>
    </reaction>
</comment>
<comment type="catalytic activity">
    <reaction evidence="1 15">
        <text>a 1,2-diacyl-sn-glycero-3-phosphocholine + H2O = a 2-acyl-sn-glycero-3-phosphocholine + a fatty acid + H(+)</text>
        <dbReference type="Rhea" id="RHEA:18689"/>
        <dbReference type="ChEBI" id="CHEBI:15377"/>
        <dbReference type="ChEBI" id="CHEBI:15378"/>
        <dbReference type="ChEBI" id="CHEBI:28868"/>
        <dbReference type="ChEBI" id="CHEBI:57643"/>
        <dbReference type="ChEBI" id="CHEBI:57875"/>
        <dbReference type="EC" id="3.1.1.32"/>
    </reaction>
</comment>